<keyword evidence="3" id="KW-1185">Reference proteome</keyword>
<dbReference type="Proteomes" id="UP000291116">
    <property type="component" value="Unassembled WGS sequence"/>
</dbReference>
<dbReference type="OrthoDB" id="43752at2759"/>
<dbReference type="AlphaFoldDB" id="A0A448ZC45"/>
<dbReference type="EMBL" id="CAACVS010000226">
    <property type="protein sequence ID" value="VEU39600.1"/>
    <property type="molecule type" value="Genomic_DNA"/>
</dbReference>
<evidence type="ECO:0000256" key="1">
    <source>
        <dbReference type="SAM" id="MobiDB-lite"/>
    </source>
</evidence>
<feature type="compositionally biased region" description="Low complexity" evidence="1">
    <location>
        <begin position="100"/>
        <end position="123"/>
    </location>
</feature>
<protein>
    <submittedName>
        <fullName evidence="2">Uncharacterized protein</fullName>
    </submittedName>
</protein>
<feature type="compositionally biased region" description="Basic residues" evidence="1">
    <location>
        <begin position="89"/>
        <end position="99"/>
    </location>
</feature>
<organism evidence="2 3">
    <name type="scientific">Pseudo-nitzschia multistriata</name>
    <dbReference type="NCBI Taxonomy" id="183589"/>
    <lineage>
        <taxon>Eukaryota</taxon>
        <taxon>Sar</taxon>
        <taxon>Stramenopiles</taxon>
        <taxon>Ochrophyta</taxon>
        <taxon>Bacillariophyta</taxon>
        <taxon>Bacillariophyceae</taxon>
        <taxon>Bacillariophycidae</taxon>
        <taxon>Bacillariales</taxon>
        <taxon>Bacillariaceae</taxon>
        <taxon>Pseudo-nitzschia</taxon>
    </lineage>
</organism>
<feature type="compositionally biased region" description="Basic residues" evidence="1">
    <location>
        <begin position="130"/>
        <end position="139"/>
    </location>
</feature>
<proteinExistence type="predicted"/>
<gene>
    <name evidence="2" type="ORF">PSNMU_V1.4_AUG-EV-PASAV3_0063270</name>
</gene>
<evidence type="ECO:0000313" key="3">
    <source>
        <dbReference type="Proteomes" id="UP000291116"/>
    </source>
</evidence>
<accession>A0A448ZC45</accession>
<feature type="region of interest" description="Disordered" evidence="1">
    <location>
        <begin position="64"/>
        <end position="139"/>
    </location>
</feature>
<sequence length="278" mass="30202">MHRRCYHPARAFLVRKEGPCFPFASGVTHHTTRTTTSGVCGNHRFSTLRSSGCRPFGASLSPALGEEDGGGSSAPPFTFSFSQSVRGGDRRRWHSRSRAARSAAGSAAPDHASNTATPPAAAAKGENQRRPRKGRKKFVPRTAAVRLTEAARTLFRRLLAHQKPPRAGILLDYQQSSSGQPRMVFSFRFVASEDELHENDEGVSLEVVEVETRDPDTGESTLEMVPKPPAEAAGDGLPKLYVHHNAFLKVLGATVDVDAETMTPRILDKEGFELDANA</sequence>
<name>A0A448ZC45_9STRA</name>
<reference evidence="2 3" key="1">
    <citation type="submission" date="2019-01" db="EMBL/GenBank/DDBJ databases">
        <authorList>
            <person name="Ferrante I. M."/>
        </authorList>
    </citation>
    <scope>NUCLEOTIDE SEQUENCE [LARGE SCALE GENOMIC DNA]</scope>
    <source>
        <strain evidence="2 3">B856</strain>
    </source>
</reference>
<evidence type="ECO:0000313" key="2">
    <source>
        <dbReference type="EMBL" id="VEU39600.1"/>
    </source>
</evidence>